<comment type="function">
    <text evidence="1 8">Involved in DNA repair and RecF pathway recombination.</text>
</comment>
<dbReference type="RefSeq" id="WP_186277120.1">
    <property type="nucleotide sequence ID" value="NZ_CP046883.1"/>
</dbReference>
<dbReference type="Pfam" id="PF02565">
    <property type="entry name" value="RecO_C"/>
    <property type="match status" value="1"/>
</dbReference>
<evidence type="ECO:0000256" key="8">
    <source>
        <dbReference type="HAMAP-Rule" id="MF_00201"/>
    </source>
</evidence>
<evidence type="ECO:0000259" key="10">
    <source>
        <dbReference type="Pfam" id="PF11967"/>
    </source>
</evidence>
<organism evidence="11 12">
    <name type="scientific">Corynebacterium anserum</name>
    <dbReference type="NCBI Taxonomy" id="2684406"/>
    <lineage>
        <taxon>Bacteria</taxon>
        <taxon>Bacillati</taxon>
        <taxon>Actinomycetota</taxon>
        <taxon>Actinomycetes</taxon>
        <taxon>Mycobacteriales</taxon>
        <taxon>Corynebacteriaceae</taxon>
        <taxon>Corynebacterium</taxon>
    </lineage>
</organism>
<dbReference type="GO" id="GO:0006310">
    <property type="term" value="P:DNA recombination"/>
    <property type="evidence" value="ECO:0007669"/>
    <property type="project" value="UniProtKB-UniRule"/>
</dbReference>
<dbReference type="InterPro" id="IPR037278">
    <property type="entry name" value="ARFGAP/RecO"/>
</dbReference>
<dbReference type="SUPFAM" id="SSF57863">
    <property type="entry name" value="ArfGap/RecO-like zinc finger"/>
    <property type="match status" value="1"/>
</dbReference>
<evidence type="ECO:0000256" key="6">
    <source>
        <dbReference type="ARBA" id="ARBA00023204"/>
    </source>
</evidence>
<proteinExistence type="inferred from homology"/>
<dbReference type="GO" id="GO:0043590">
    <property type="term" value="C:bacterial nucleoid"/>
    <property type="evidence" value="ECO:0007669"/>
    <property type="project" value="TreeGrafter"/>
</dbReference>
<evidence type="ECO:0000256" key="9">
    <source>
        <dbReference type="SAM" id="MobiDB-lite"/>
    </source>
</evidence>
<dbReference type="GO" id="GO:0006302">
    <property type="term" value="P:double-strand break repair"/>
    <property type="evidence" value="ECO:0007669"/>
    <property type="project" value="TreeGrafter"/>
</dbReference>
<dbReference type="InterPro" id="IPR042242">
    <property type="entry name" value="RecO_C"/>
</dbReference>
<dbReference type="PANTHER" id="PTHR33991">
    <property type="entry name" value="DNA REPAIR PROTEIN RECO"/>
    <property type="match status" value="1"/>
</dbReference>
<evidence type="ECO:0000256" key="5">
    <source>
        <dbReference type="ARBA" id="ARBA00023172"/>
    </source>
</evidence>
<keyword evidence="4 8" id="KW-0227">DNA damage</keyword>
<gene>
    <name evidence="8 11" type="primary">recO</name>
    <name evidence="11" type="ORF">GP473_02955</name>
</gene>
<evidence type="ECO:0000256" key="4">
    <source>
        <dbReference type="ARBA" id="ARBA00022763"/>
    </source>
</evidence>
<comment type="similarity">
    <text evidence="2 8">Belongs to the RecO family.</text>
</comment>
<dbReference type="AlphaFoldDB" id="A0A7G7YMQ3"/>
<accession>A0A7G7YMQ3</accession>
<protein>
    <recommendedName>
        <fullName evidence="3 8">DNA repair protein RecO</fullName>
    </recommendedName>
    <alternativeName>
        <fullName evidence="7 8">Recombination protein O</fullName>
    </alternativeName>
</protein>
<feature type="domain" description="DNA replication/recombination mediator RecO N-terminal" evidence="10">
    <location>
        <begin position="25"/>
        <end position="104"/>
    </location>
</feature>
<name>A0A7G7YMQ3_9CORY</name>
<evidence type="ECO:0000256" key="2">
    <source>
        <dbReference type="ARBA" id="ARBA00007452"/>
    </source>
</evidence>
<dbReference type="EMBL" id="CP046883">
    <property type="protein sequence ID" value="QNH95773.1"/>
    <property type="molecule type" value="Genomic_DNA"/>
</dbReference>
<evidence type="ECO:0000313" key="12">
    <source>
        <dbReference type="Proteomes" id="UP000515275"/>
    </source>
</evidence>
<dbReference type="Proteomes" id="UP000515275">
    <property type="component" value="Chromosome"/>
</dbReference>
<feature type="region of interest" description="Disordered" evidence="9">
    <location>
        <begin position="1"/>
        <end position="23"/>
    </location>
</feature>
<feature type="compositionally biased region" description="Low complexity" evidence="9">
    <location>
        <begin position="1"/>
        <end position="13"/>
    </location>
</feature>
<evidence type="ECO:0000256" key="7">
    <source>
        <dbReference type="ARBA" id="ARBA00033409"/>
    </source>
</evidence>
<evidence type="ECO:0000256" key="3">
    <source>
        <dbReference type="ARBA" id="ARBA00021310"/>
    </source>
</evidence>
<dbReference type="PANTHER" id="PTHR33991:SF1">
    <property type="entry name" value="DNA REPAIR PROTEIN RECO"/>
    <property type="match status" value="1"/>
</dbReference>
<dbReference type="InterPro" id="IPR003717">
    <property type="entry name" value="RecO"/>
</dbReference>
<dbReference type="InterPro" id="IPR022572">
    <property type="entry name" value="DNA_rep/recomb_RecO_N"/>
</dbReference>
<evidence type="ECO:0000256" key="1">
    <source>
        <dbReference type="ARBA" id="ARBA00003065"/>
    </source>
</evidence>
<dbReference type="NCBIfam" id="TIGR00613">
    <property type="entry name" value="reco"/>
    <property type="match status" value="1"/>
</dbReference>
<dbReference type="Gene3D" id="1.20.1440.120">
    <property type="entry name" value="Recombination protein O, C-terminal domain"/>
    <property type="match status" value="1"/>
</dbReference>
<dbReference type="HAMAP" id="MF_00201">
    <property type="entry name" value="RecO"/>
    <property type="match status" value="1"/>
</dbReference>
<dbReference type="Pfam" id="PF11967">
    <property type="entry name" value="RecO_N"/>
    <property type="match status" value="1"/>
</dbReference>
<dbReference type="Gene3D" id="2.40.50.140">
    <property type="entry name" value="Nucleic acid-binding proteins"/>
    <property type="match status" value="1"/>
</dbReference>
<sequence>MTSAHSAQPARPSAPRRRRGSRPSYRDEAFVLRTYKLGEADLILVLLTAEHGVIRAVAKGARKTTSRFGARLDRFSRVNVQIYPSSQPGNAGLGKLTDAATVATYAPTIVADPDLFFAASALLEMALVFADSDIFFLLDVTLSTLAKPELVLPPVSVVDQFVLHCLEQAGWAPSLVDCAQCGKRGPHRAFHPLAGGAVCALCRPPGAITPPTEAVHVLWLLSNRRDQQAGEILRDKDIAAAAHELLLSHVRNHVEAPCKAYGAL</sequence>
<keyword evidence="12" id="KW-1185">Reference proteome</keyword>
<dbReference type="KEGG" id="cans:GP473_02955"/>
<evidence type="ECO:0000313" key="11">
    <source>
        <dbReference type="EMBL" id="QNH95773.1"/>
    </source>
</evidence>
<keyword evidence="5 8" id="KW-0233">DNA recombination</keyword>
<dbReference type="SUPFAM" id="SSF50249">
    <property type="entry name" value="Nucleic acid-binding proteins"/>
    <property type="match status" value="1"/>
</dbReference>
<keyword evidence="6 8" id="KW-0234">DNA repair</keyword>
<reference evidence="11 12" key="1">
    <citation type="submission" date="2019-12" db="EMBL/GenBank/DDBJ databases">
        <title>Corynebacterium sp. nov., isolated from feces of the Anser Albifrons in China.</title>
        <authorList>
            <person name="Liu Q."/>
        </authorList>
    </citation>
    <scope>NUCLEOTIDE SEQUENCE [LARGE SCALE GENOMIC DNA]</scope>
    <source>
        <strain evidence="11 12">23H37-10</strain>
    </source>
</reference>
<dbReference type="InterPro" id="IPR012340">
    <property type="entry name" value="NA-bd_OB-fold"/>
</dbReference>